<name>A0A420YIG0_9PEZI</name>
<comment type="caution">
    <text evidence="2">The sequence shown here is derived from an EMBL/GenBank/DDBJ whole genome shotgun (WGS) entry which is preliminary data.</text>
</comment>
<reference evidence="2 3" key="1">
    <citation type="submission" date="2018-08" db="EMBL/GenBank/DDBJ databases">
        <title>Draft genome of the lignicolous fungus Coniochaeta pulveracea.</title>
        <authorList>
            <person name="Borstlap C.J."/>
            <person name="De Witt R.N."/>
            <person name="Botha A."/>
            <person name="Volschenk H."/>
        </authorList>
    </citation>
    <scope>NUCLEOTIDE SEQUENCE [LARGE SCALE GENOMIC DNA]</scope>
    <source>
        <strain evidence="2 3">CAB683</strain>
    </source>
</reference>
<dbReference type="STRING" id="177199.A0A420YIG0"/>
<keyword evidence="3" id="KW-1185">Reference proteome</keyword>
<proteinExistence type="predicted"/>
<dbReference type="Proteomes" id="UP000275385">
    <property type="component" value="Unassembled WGS sequence"/>
</dbReference>
<evidence type="ECO:0000256" key="1">
    <source>
        <dbReference type="SAM" id="MobiDB-lite"/>
    </source>
</evidence>
<sequence>MAHILPGDDPHEGRNPFEEAKEYYDHPLRAKNAKLMEELALLKQRLRSAGIDPAKMVKGELRATATALTTRRTSQRVKEKTSSGDLPHIPTELVLQILKYALTSEHPIADPLGKLQKDNLTAQEKKFAKNQIAYGFLSTSRLYNQEGKKIFWSRNSFMFTTVAALRNFASLAIDDRRLIQSLNLRVIAKYYDEDKTTTRYMSRNYSHVLGKKTAIKVYHPPAPQDFGVIKHGFQAFSWLQLVDFLRALQPPYAPGDTIEKRRPKLLPNLINMRIDLVNFQGGLPGTGDAMGQLHAEAHHNQPYFLHELMITGLPCGPIGNEAGGNLMSMLKFDGLFLDGLPSYIQDKKNLVSIDGPRMNEKVFRSNFATLRSDADILQDHAYHHTVYLPNRPPPTVPAMSGHPTSSEHTSGREVIWKHVPISRDSSERQWVEFDRGTGLRMSVVEQAMVAYYLDMMEAEDDLELDDMWSDVVNMDEDEFGLVVAEALGCAKCHKPTCRFD</sequence>
<dbReference type="AlphaFoldDB" id="A0A420YIG0"/>
<dbReference type="OrthoDB" id="5279415at2759"/>
<evidence type="ECO:0000313" key="3">
    <source>
        <dbReference type="Proteomes" id="UP000275385"/>
    </source>
</evidence>
<evidence type="ECO:0000313" key="2">
    <source>
        <dbReference type="EMBL" id="RKU47652.1"/>
    </source>
</evidence>
<protein>
    <submittedName>
        <fullName evidence="2">Uncharacterized protein</fullName>
    </submittedName>
</protein>
<accession>A0A420YIG0</accession>
<organism evidence="2 3">
    <name type="scientific">Coniochaeta pulveracea</name>
    <dbReference type="NCBI Taxonomy" id="177199"/>
    <lineage>
        <taxon>Eukaryota</taxon>
        <taxon>Fungi</taxon>
        <taxon>Dikarya</taxon>
        <taxon>Ascomycota</taxon>
        <taxon>Pezizomycotina</taxon>
        <taxon>Sordariomycetes</taxon>
        <taxon>Sordariomycetidae</taxon>
        <taxon>Coniochaetales</taxon>
        <taxon>Coniochaetaceae</taxon>
        <taxon>Coniochaeta</taxon>
    </lineage>
</organism>
<feature type="region of interest" description="Disordered" evidence="1">
    <location>
        <begin position="65"/>
        <end position="85"/>
    </location>
</feature>
<gene>
    <name evidence="2" type="ORF">DL546_008860</name>
</gene>
<dbReference type="EMBL" id="QVQW01000008">
    <property type="protein sequence ID" value="RKU47652.1"/>
    <property type="molecule type" value="Genomic_DNA"/>
</dbReference>